<accession>A0ABQ8L107</accession>
<dbReference type="Proteomes" id="UP000830375">
    <property type="component" value="Unassembled WGS sequence"/>
</dbReference>
<dbReference type="EMBL" id="JACTAM010002720">
    <property type="protein sequence ID" value="KAI2643846.1"/>
    <property type="molecule type" value="Genomic_DNA"/>
</dbReference>
<gene>
    <name evidence="1" type="ORF">H4Q32_029267</name>
</gene>
<proteinExistence type="predicted"/>
<evidence type="ECO:0000313" key="1">
    <source>
        <dbReference type="EMBL" id="KAI2643846.1"/>
    </source>
</evidence>
<protein>
    <submittedName>
        <fullName evidence="1">Malformin synthetase mlfA</fullName>
    </submittedName>
</protein>
<evidence type="ECO:0000313" key="2">
    <source>
        <dbReference type="Proteomes" id="UP000830375"/>
    </source>
</evidence>
<name>A0ABQ8L107_LABRO</name>
<reference evidence="1 2" key="1">
    <citation type="submission" date="2022-01" db="EMBL/GenBank/DDBJ databases">
        <title>A high-quality chromosome-level genome assembly of rohu carp, Labeo rohita.</title>
        <authorList>
            <person name="Arick M.A. II"/>
            <person name="Hsu C.-Y."/>
            <person name="Magbanua Z."/>
            <person name="Pechanova O."/>
            <person name="Grover C."/>
            <person name="Miller E."/>
            <person name="Thrash A."/>
            <person name="Ezzel L."/>
            <person name="Alam S."/>
            <person name="Benzie J."/>
            <person name="Hamilton M."/>
            <person name="Karsi A."/>
            <person name="Lawrence M.L."/>
            <person name="Peterson D.G."/>
        </authorList>
    </citation>
    <scope>NUCLEOTIDE SEQUENCE [LARGE SCALE GENOMIC DNA]</scope>
    <source>
        <strain evidence="2">BAU-BD-2019</strain>
        <tissue evidence="1">Blood</tissue>
    </source>
</reference>
<comment type="caution">
    <text evidence="1">The sequence shown here is derived from an EMBL/GenBank/DDBJ whole genome shotgun (WGS) entry which is preliminary data.</text>
</comment>
<keyword evidence="2" id="KW-1185">Reference proteome</keyword>
<sequence>MDTEGLRLVSSSITKLSSKMIPTLDESFFPVSPAVFPRFLRGGKPYSACLFVPASDYYGNVVGTTERGYRAIPRVEQTLASYLSPEASSSLKALVLPTKPLRTTSVLVGKGYSAAGQTGSCLHTMAVLQAYQADLLKELDESDEVSKDNISELRRAADLSLHATKETARAIGRSMAAMVAAERHL</sequence>
<organism evidence="1 2">
    <name type="scientific">Labeo rohita</name>
    <name type="common">Indian major carp</name>
    <name type="synonym">Cyprinus rohita</name>
    <dbReference type="NCBI Taxonomy" id="84645"/>
    <lineage>
        <taxon>Eukaryota</taxon>
        <taxon>Metazoa</taxon>
        <taxon>Chordata</taxon>
        <taxon>Craniata</taxon>
        <taxon>Vertebrata</taxon>
        <taxon>Euteleostomi</taxon>
        <taxon>Actinopterygii</taxon>
        <taxon>Neopterygii</taxon>
        <taxon>Teleostei</taxon>
        <taxon>Ostariophysi</taxon>
        <taxon>Cypriniformes</taxon>
        <taxon>Cyprinidae</taxon>
        <taxon>Labeoninae</taxon>
        <taxon>Labeonini</taxon>
        <taxon>Labeo</taxon>
    </lineage>
</organism>